<dbReference type="Proteomes" id="UP000272400">
    <property type="component" value="Unassembled WGS sequence"/>
</dbReference>
<evidence type="ECO:0000313" key="3">
    <source>
        <dbReference type="EMBL" id="ROO90484.1"/>
    </source>
</evidence>
<keyword evidence="2" id="KW-1133">Transmembrane helix</keyword>
<keyword evidence="2" id="KW-0472">Membrane</keyword>
<accession>A0A3N1DAF4</accession>
<dbReference type="AlphaFoldDB" id="A0A3N1DAF4"/>
<reference evidence="3 4" key="1">
    <citation type="submission" date="2018-11" db="EMBL/GenBank/DDBJ databases">
        <title>Sequencing the genomes of 1000 actinobacteria strains.</title>
        <authorList>
            <person name="Klenk H.-P."/>
        </authorList>
    </citation>
    <scope>NUCLEOTIDE SEQUENCE [LARGE SCALE GENOMIC DNA]</scope>
    <source>
        <strain evidence="3 4">DSM 44254</strain>
    </source>
</reference>
<dbReference type="Pfam" id="PF04341">
    <property type="entry name" value="DUF485"/>
    <property type="match status" value="1"/>
</dbReference>
<dbReference type="PANTHER" id="PTHR38441">
    <property type="entry name" value="INTEGRAL MEMBRANE PROTEIN-RELATED"/>
    <property type="match status" value="1"/>
</dbReference>
<feature type="region of interest" description="Disordered" evidence="1">
    <location>
        <begin position="119"/>
        <end position="192"/>
    </location>
</feature>
<keyword evidence="4" id="KW-1185">Reference proteome</keyword>
<comment type="caution">
    <text evidence="3">The sequence shown here is derived from an EMBL/GenBank/DDBJ whole genome shotgun (WGS) entry which is preliminary data.</text>
</comment>
<name>A0A3N1DAF4_9ACTN</name>
<evidence type="ECO:0000313" key="4">
    <source>
        <dbReference type="Proteomes" id="UP000272400"/>
    </source>
</evidence>
<feature type="transmembrane region" description="Helical" evidence="2">
    <location>
        <begin position="36"/>
        <end position="58"/>
    </location>
</feature>
<organism evidence="3 4">
    <name type="scientific">Actinocorallia herbida</name>
    <dbReference type="NCBI Taxonomy" id="58109"/>
    <lineage>
        <taxon>Bacteria</taxon>
        <taxon>Bacillati</taxon>
        <taxon>Actinomycetota</taxon>
        <taxon>Actinomycetes</taxon>
        <taxon>Streptosporangiales</taxon>
        <taxon>Thermomonosporaceae</taxon>
        <taxon>Actinocorallia</taxon>
    </lineage>
</organism>
<evidence type="ECO:0000256" key="2">
    <source>
        <dbReference type="SAM" id="Phobius"/>
    </source>
</evidence>
<proteinExistence type="predicted"/>
<dbReference type="EMBL" id="RJKE01000001">
    <property type="protein sequence ID" value="ROO90484.1"/>
    <property type="molecule type" value="Genomic_DNA"/>
</dbReference>
<dbReference type="RefSeq" id="WP_246053257.1">
    <property type="nucleotide sequence ID" value="NZ_RJKE01000001.1"/>
</dbReference>
<feature type="compositionally biased region" description="Low complexity" evidence="1">
    <location>
        <begin position="160"/>
        <end position="169"/>
    </location>
</feature>
<dbReference type="InterPro" id="IPR007436">
    <property type="entry name" value="DUF485"/>
</dbReference>
<gene>
    <name evidence="3" type="ORF">EDD29_8211</name>
</gene>
<protein>
    <submittedName>
        <fullName evidence="3">Uncharacterized membrane protein (DUF485 family)</fullName>
    </submittedName>
</protein>
<sequence length="192" mass="20831">MAAATIRPGAERMGGECAVIAGDRKFRLLRARFQRLVIRFAGVFLGWYLLYIGLSAFARGFMAQNVFGHVNVALVLGVLQFASTFGLAWYYSRYARLMLDPLAAQLRAESEHRVRTAAWRPAEVPPDLQTAPQAEVPPGRQAARPATTPSNQAMRPTAIPPNRQAARPAAVPPQPATDRRVAGRGVPAEGAS</sequence>
<keyword evidence="2" id="KW-0812">Transmembrane</keyword>
<evidence type="ECO:0000256" key="1">
    <source>
        <dbReference type="SAM" id="MobiDB-lite"/>
    </source>
</evidence>
<dbReference type="PANTHER" id="PTHR38441:SF1">
    <property type="entry name" value="MEMBRANE PROTEIN"/>
    <property type="match status" value="1"/>
</dbReference>
<feature type="transmembrane region" description="Helical" evidence="2">
    <location>
        <begin position="70"/>
        <end position="91"/>
    </location>
</feature>